<feature type="compositionally biased region" description="Polar residues" evidence="2">
    <location>
        <begin position="423"/>
        <end position="444"/>
    </location>
</feature>
<feature type="region of interest" description="Disordered" evidence="2">
    <location>
        <begin position="348"/>
        <end position="403"/>
    </location>
</feature>
<keyword evidence="5" id="KW-1185">Reference proteome</keyword>
<feature type="compositionally biased region" description="Polar residues" evidence="2">
    <location>
        <begin position="16"/>
        <end position="37"/>
    </location>
</feature>
<feature type="region of interest" description="Disordered" evidence="2">
    <location>
        <begin position="13"/>
        <end position="43"/>
    </location>
</feature>
<evidence type="ECO:0000256" key="2">
    <source>
        <dbReference type="SAM" id="MobiDB-lite"/>
    </source>
</evidence>
<keyword evidence="1" id="KW-0862">Zinc</keyword>
<dbReference type="GO" id="GO:0003824">
    <property type="term" value="F:catalytic activity"/>
    <property type="evidence" value="ECO:0007669"/>
    <property type="project" value="InterPro"/>
</dbReference>
<dbReference type="Pfam" id="PF03372">
    <property type="entry name" value="Exo_endo_phos"/>
    <property type="match status" value="1"/>
</dbReference>
<dbReference type="PROSITE" id="PS50158">
    <property type="entry name" value="ZF_CCHC"/>
    <property type="match status" value="1"/>
</dbReference>
<evidence type="ECO:0000313" key="4">
    <source>
        <dbReference type="EMBL" id="KAG1300979.1"/>
    </source>
</evidence>
<organism evidence="4 5">
    <name type="scientific">Rhizopus oryzae</name>
    <name type="common">Mucormycosis agent</name>
    <name type="synonym">Rhizopus arrhizus var. delemar</name>
    <dbReference type="NCBI Taxonomy" id="64495"/>
    <lineage>
        <taxon>Eukaryota</taxon>
        <taxon>Fungi</taxon>
        <taxon>Fungi incertae sedis</taxon>
        <taxon>Mucoromycota</taxon>
        <taxon>Mucoromycotina</taxon>
        <taxon>Mucoromycetes</taxon>
        <taxon>Mucorales</taxon>
        <taxon>Mucorineae</taxon>
        <taxon>Rhizopodaceae</taxon>
        <taxon>Rhizopus</taxon>
    </lineage>
</organism>
<dbReference type="InterPro" id="IPR005135">
    <property type="entry name" value="Endo/exonuclease/phosphatase"/>
</dbReference>
<feature type="region of interest" description="Disordered" evidence="2">
    <location>
        <begin position="415"/>
        <end position="444"/>
    </location>
</feature>
<comment type="caution">
    <text evidence="4">The sequence shown here is derived from an EMBL/GenBank/DDBJ whole genome shotgun (WGS) entry which is preliminary data.</text>
</comment>
<dbReference type="InterPro" id="IPR036691">
    <property type="entry name" value="Endo/exonu/phosph_ase_sf"/>
</dbReference>
<keyword evidence="1" id="KW-0479">Metal-binding</keyword>
<feature type="compositionally biased region" description="Acidic residues" evidence="2">
    <location>
        <begin position="375"/>
        <end position="403"/>
    </location>
</feature>
<dbReference type="InterPro" id="IPR001878">
    <property type="entry name" value="Znf_CCHC"/>
</dbReference>
<name>A0A9P6WY82_RHIOR</name>
<feature type="compositionally biased region" description="Polar residues" evidence="2">
    <location>
        <begin position="348"/>
        <end position="366"/>
    </location>
</feature>
<reference evidence="4" key="1">
    <citation type="journal article" date="2020" name="Microb. Genom.">
        <title>Genetic diversity of clinical and environmental Mucorales isolates obtained from an investigation of mucormycosis cases among solid organ transplant recipients.</title>
        <authorList>
            <person name="Nguyen M.H."/>
            <person name="Kaul D."/>
            <person name="Muto C."/>
            <person name="Cheng S.J."/>
            <person name="Richter R.A."/>
            <person name="Bruno V.M."/>
            <person name="Liu G."/>
            <person name="Beyhan S."/>
            <person name="Sundermann A.J."/>
            <person name="Mounaud S."/>
            <person name="Pasculle A.W."/>
            <person name="Nierman W.C."/>
            <person name="Driscoll E."/>
            <person name="Cumbie R."/>
            <person name="Clancy C.J."/>
            <person name="Dupont C.L."/>
        </authorList>
    </citation>
    <scope>NUCLEOTIDE SEQUENCE</scope>
    <source>
        <strain evidence="4">GL11</strain>
    </source>
</reference>
<dbReference type="SMART" id="SM00343">
    <property type="entry name" value="ZnF_C2HC"/>
    <property type="match status" value="2"/>
</dbReference>
<dbReference type="Gene3D" id="3.60.10.10">
    <property type="entry name" value="Endonuclease/exonuclease/phosphatase"/>
    <property type="match status" value="1"/>
</dbReference>
<protein>
    <recommendedName>
        <fullName evidence="3">CCHC-type domain-containing protein</fullName>
    </recommendedName>
</protein>
<sequence length="627" mass="69602">METIEVLSNMPMLHGSLTNHNPTSPSQEGPTSQSHGSNVHGPNALRSSSDLWKTFSAHARGFRGSKVTIFEDSNAKNAAHECRRAQLWIQSSELNSAVFDLAQMPITPASFFTALAAQYTDAIGAVPVRQGTTNGTVIAFDTEESRTKACTIGITIDRFTVIGTPTLKPESTIIRVSLEKLPLLRPQALTPMITSSLSKYGRVLDVGLYRDPVTQLFFGKGYVLLDTSTADGIQFLPLEHEIDLGQRRLVYASWRGMAKHCFYCHKPGHTKVDCPRLSNQKIKRCYSCDSIEHLFRDCPRRQTPATSSKRQRAEDVDLPLHTQDHNAVEQQLQSTSVTAADADIVAAQPQTNENTTILASTSNAQVDTDSQQTQEEPDDEDDSDYQPSTEEDDGSSMDECEDTDGITIDEDEVRQLQDESARDSTSSNVGSQRSGPTNLDSSTTASLNCRGLKKILSSSGRSFSRTLRSLHFDILALQETHADSLDIQTRFDQCLQPSGCLWTKHCGLLSFNPAVSFDPLWSSVDGRVLVARVNHLSGLYAPLCIYVIYAPASRSERLSFFSNLDALLRYDQRPSDRCILLGDFNHNVHSRSDSPSLRPWQHLVRSFLHDPLRDDPVCRDLLLYPHN</sequence>
<dbReference type="InterPro" id="IPR036875">
    <property type="entry name" value="Znf_CCHC_sf"/>
</dbReference>
<evidence type="ECO:0000259" key="3">
    <source>
        <dbReference type="PROSITE" id="PS50158"/>
    </source>
</evidence>
<gene>
    <name evidence="4" type="ORF">G6F64_012208</name>
</gene>
<accession>A0A9P6WY82</accession>
<dbReference type="GO" id="GO:0008270">
    <property type="term" value="F:zinc ion binding"/>
    <property type="evidence" value="ECO:0007669"/>
    <property type="project" value="UniProtKB-KW"/>
</dbReference>
<evidence type="ECO:0000256" key="1">
    <source>
        <dbReference type="PROSITE-ProRule" id="PRU00047"/>
    </source>
</evidence>
<proteinExistence type="predicted"/>
<dbReference type="Gene3D" id="4.10.60.10">
    <property type="entry name" value="Zinc finger, CCHC-type"/>
    <property type="match status" value="1"/>
</dbReference>
<dbReference type="Proteomes" id="UP000716291">
    <property type="component" value="Unassembled WGS sequence"/>
</dbReference>
<dbReference type="AlphaFoldDB" id="A0A9P6WY82"/>
<keyword evidence="1" id="KW-0863">Zinc-finger</keyword>
<dbReference type="GO" id="GO:0003676">
    <property type="term" value="F:nucleic acid binding"/>
    <property type="evidence" value="ECO:0007669"/>
    <property type="project" value="InterPro"/>
</dbReference>
<dbReference type="SUPFAM" id="SSF56219">
    <property type="entry name" value="DNase I-like"/>
    <property type="match status" value="1"/>
</dbReference>
<feature type="domain" description="CCHC-type" evidence="3">
    <location>
        <begin position="261"/>
        <end position="276"/>
    </location>
</feature>
<dbReference type="SUPFAM" id="SSF57756">
    <property type="entry name" value="Retrovirus zinc finger-like domains"/>
    <property type="match status" value="1"/>
</dbReference>
<dbReference type="OrthoDB" id="10278688at2759"/>
<evidence type="ECO:0000313" key="5">
    <source>
        <dbReference type="Proteomes" id="UP000716291"/>
    </source>
</evidence>
<dbReference type="EMBL" id="JAANQT010003524">
    <property type="protein sequence ID" value="KAG1300979.1"/>
    <property type="molecule type" value="Genomic_DNA"/>
</dbReference>